<reference evidence="2 3" key="1">
    <citation type="submission" date="2019-07" db="EMBL/GenBank/DDBJ databases">
        <title>Whole genome shotgun sequence of Cyclobacterium qasimii NBRC 106168.</title>
        <authorList>
            <person name="Hosoyama A."/>
            <person name="Uohara A."/>
            <person name="Ohji S."/>
            <person name="Ichikawa N."/>
        </authorList>
    </citation>
    <scope>NUCLEOTIDE SEQUENCE [LARGE SCALE GENOMIC DNA]</scope>
    <source>
        <strain evidence="2 3">NBRC 106168</strain>
    </source>
</reference>
<feature type="signal peptide" evidence="1">
    <location>
        <begin position="1"/>
        <end position="35"/>
    </location>
</feature>
<protein>
    <recommendedName>
        <fullName evidence="4">Secretion system C-terminal sorting domain-containing protein</fullName>
    </recommendedName>
</protein>
<dbReference type="Proteomes" id="UP000321301">
    <property type="component" value="Unassembled WGS sequence"/>
</dbReference>
<sequence length="784" mass="86933">MDIFYRIVFFNYLKWFLSTGLFAALFLLACYPSFAAIPLDNTCYRTSLLDNGIGDWDDPATWDWYNGTTWVPAIDYPNRDARVFIGRRNEVRLTKNEEVNALYLFAETIGGVDPGPKLNLQTNELWVFGQLHSISEDDEGFIFYNVTSGITDWIYPETGVIVFKGESRTVVDRNSWSANNSSSRFGVIFDADPSETLVVNAAFKANSFIIRSGTVLQTVNEEQSPSYTSTFSFNTHADFGSLDYGEFRIMSGAKLISEGSKAFDQIIRRTISKPASSFILEEGANLLLLGEAPVIDAVNVQLDGNVTYAGEGVDQEFLESSLTTPDTEFIYNHLSFTGVAEKVLPAELKVSGDMTFLDGGNVNGVATRFIPVGEKDQQIDIPSFSLNEFEMEKATGMLSLQNDLSILNTFDQIAGAIDFLGNSLLLDFGSSGAYNYSSGDWLNLDELVYQNLPTVLDEGNALFPFFDSEFGFQRHLLLEGTLAGSGNSLGIRHVENPGVTYDPGFNDTDGSRVVYQLNSYFAITGTAGAAQEVNIWVLSDDLGIQDVNHLRLTGDGEAAAGIHVAARDIGGKLWAGRELPLNELVNNAFAIASISELSVLPLEWLDFEALFQGDEVLLSWVNDPKSPTQYTVLRAQGQTMEFVPVGVFSSEDFGVELSFQDQFFPVDQAYWYYQVKAEDVEGDLSYSPVVRVNNPLFGNAELLIYPNPYYGGEIRVALFGLQPKQRIAYSIWNSGGKLFLEGYLEGASDKIQLEEGLKVLPIGSYFILLKSQNKLFRLRWLKVN</sequence>
<organism evidence="2 3">
    <name type="scientific">Cyclobacterium qasimii</name>
    <dbReference type="NCBI Taxonomy" id="1350429"/>
    <lineage>
        <taxon>Bacteria</taxon>
        <taxon>Pseudomonadati</taxon>
        <taxon>Bacteroidota</taxon>
        <taxon>Cytophagia</taxon>
        <taxon>Cytophagales</taxon>
        <taxon>Cyclobacteriaceae</taxon>
        <taxon>Cyclobacterium</taxon>
    </lineage>
</organism>
<dbReference type="EMBL" id="BJYV01000007">
    <property type="protein sequence ID" value="GEO21519.1"/>
    <property type="molecule type" value="Genomic_DNA"/>
</dbReference>
<proteinExistence type="predicted"/>
<gene>
    <name evidence="2" type="ORF">CQA01_20530</name>
</gene>
<dbReference type="PROSITE" id="PS51257">
    <property type="entry name" value="PROKAR_LIPOPROTEIN"/>
    <property type="match status" value="1"/>
</dbReference>
<evidence type="ECO:0000313" key="2">
    <source>
        <dbReference type="EMBL" id="GEO21519.1"/>
    </source>
</evidence>
<evidence type="ECO:0000256" key="1">
    <source>
        <dbReference type="SAM" id="SignalP"/>
    </source>
</evidence>
<keyword evidence="1" id="KW-0732">Signal</keyword>
<dbReference type="AlphaFoldDB" id="A0A512CBD8"/>
<dbReference type="RefSeq" id="WP_020890641.1">
    <property type="nucleotide sequence ID" value="NZ_BJYV01000007.1"/>
</dbReference>
<comment type="caution">
    <text evidence="2">The sequence shown here is derived from an EMBL/GenBank/DDBJ whole genome shotgun (WGS) entry which is preliminary data.</text>
</comment>
<evidence type="ECO:0000313" key="3">
    <source>
        <dbReference type="Proteomes" id="UP000321301"/>
    </source>
</evidence>
<name>A0A512CBD8_9BACT</name>
<accession>A0A512CBD8</accession>
<evidence type="ECO:0008006" key="4">
    <source>
        <dbReference type="Google" id="ProtNLM"/>
    </source>
</evidence>
<keyword evidence="3" id="KW-1185">Reference proteome</keyword>
<feature type="chain" id="PRO_5021766143" description="Secretion system C-terminal sorting domain-containing protein" evidence="1">
    <location>
        <begin position="36"/>
        <end position="784"/>
    </location>
</feature>